<protein>
    <recommendedName>
        <fullName evidence="4">Nucleopolyhedrovirus P10 family protein</fullName>
    </recommendedName>
</protein>
<evidence type="ECO:0000313" key="2">
    <source>
        <dbReference type="EMBL" id="GGO49792.1"/>
    </source>
</evidence>
<accession>A0ABQ2MD85</accession>
<proteinExistence type="predicted"/>
<dbReference type="EMBL" id="BMNG01000011">
    <property type="protein sequence ID" value="GGO49792.1"/>
    <property type="molecule type" value="Genomic_DNA"/>
</dbReference>
<name>A0ABQ2MD85_9ACTN</name>
<evidence type="ECO:0008006" key="4">
    <source>
        <dbReference type="Google" id="ProtNLM"/>
    </source>
</evidence>
<dbReference type="RefSeq" id="WP_189175636.1">
    <property type="nucleotide sequence ID" value="NZ_BMNG01000011.1"/>
</dbReference>
<dbReference type="Proteomes" id="UP000656881">
    <property type="component" value="Unassembled WGS sequence"/>
</dbReference>
<evidence type="ECO:0000256" key="1">
    <source>
        <dbReference type="SAM" id="MobiDB-lite"/>
    </source>
</evidence>
<sequence>MTGDGWTSAVRRQLGLGRVLPLGGPGDGAWLAESAARAVLRGSAERVAGVRLTGLRVSLADPDAGRLSPDAYVSTVPSPPSALPPGPLRISADFTAVMAEPLPATASRLRTALGTAAADRLGLVVAEVDLRVTGLLDEYEYEAGDGAESGDGAGEGARLNAALGDLPPEERHDQAGQEDEPSSAADSDEGRVARAVLAVPGVTRMAGTLGGLGRAIHIEEHAAVQALPRRHVRVEVAADAGLRTLDVARAVRATVTESLPDRPSVAVLVTAVD</sequence>
<gene>
    <name evidence="2" type="ORF">GCM10012286_48560</name>
</gene>
<organism evidence="2 3">
    <name type="scientific">Streptomyces lasiicapitis</name>
    <dbReference type="NCBI Taxonomy" id="1923961"/>
    <lineage>
        <taxon>Bacteria</taxon>
        <taxon>Bacillati</taxon>
        <taxon>Actinomycetota</taxon>
        <taxon>Actinomycetes</taxon>
        <taxon>Kitasatosporales</taxon>
        <taxon>Streptomycetaceae</taxon>
        <taxon>Streptomyces</taxon>
    </lineage>
</organism>
<feature type="region of interest" description="Disordered" evidence="1">
    <location>
        <begin position="166"/>
        <end position="191"/>
    </location>
</feature>
<reference evidence="3" key="1">
    <citation type="journal article" date="2019" name="Int. J. Syst. Evol. Microbiol.">
        <title>The Global Catalogue of Microorganisms (GCM) 10K type strain sequencing project: providing services to taxonomists for standard genome sequencing and annotation.</title>
        <authorList>
            <consortium name="The Broad Institute Genomics Platform"/>
            <consortium name="The Broad Institute Genome Sequencing Center for Infectious Disease"/>
            <person name="Wu L."/>
            <person name="Ma J."/>
        </authorList>
    </citation>
    <scope>NUCLEOTIDE SEQUENCE [LARGE SCALE GENOMIC DNA]</scope>
    <source>
        <strain evidence="3">CGMCC 4.7349</strain>
    </source>
</reference>
<keyword evidence="3" id="KW-1185">Reference proteome</keyword>
<evidence type="ECO:0000313" key="3">
    <source>
        <dbReference type="Proteomes" id="UP000656881"/>
    </source>
</evidence>
<comment type="caution">
    <text evidence="2">The sequence shown here is derived from an EMBL/GenBank/DDBJ whole genome shotgun (WGS) entry which is preliminary data.</text>
</comment>